<dbReference type="PANTHER" id="PTHR45625">
    <property type="entry name" value="PEPTIDYL-PROLYL CIS-TRANS ISOMERASE-RELATED"/>
    <property type="match status" value="1"/>
</dbReference>
<dbReference type="InterPro" id="IPR024936">
    <property type="entry name" value="Cyclophilin-type_PPIase"/>
</dbReference>
<dbReference type="InterPro" id="IPR002130">
    <property type="entry name" value="Cyclophilin-type_PPIase_dom"/>
</dbReference>
<dbReference type="InterPro" id="IPR029000">
    <property type="entry name" value="Cyclophilin-like_dom_sf"/>
</dbReference>
<evidence type="ECO:0000256" key="3">
    <source>
        <dbReference type="ARBA" id="ARBA00007365"/>
    </source>
</evidence>
<keyword evidence="5 6" id="KW-0413">Isomerase</keyword>
<dbReference type="InterPro" id="IPR020892">
    <property type="entry name" value="Cyclophilin-type_PPIase_CS"/>
</dbReference>
<dbReference type="EC" id="5.2.1.8" evidence="6"/>
<gene>
    <name evidence="8" type="ORF">N9R04_04370</name>
</gene>
<dbReference type="GO" id="GO:0016853">
    <property type="term" value="F:isomerase activity"/>
    <property type="evidence" value="ECO:0007669"/>
    <property type="project" value="UniProtKB-KW"/>
</dbReference>
<keyword evidence="9" id="KW-1185">Reference proteome</keyword>
<evidence type="ECO:0000256" key="5">
    <source>
        <dbReference type="ARBA" id="ARBA00023235"/>
    </source>
</evidence>
<dbReference type="PROSITE" id="PS50072">
    <property type="entry name" value="CSA_PPIASE_2"/>
    <property type="match status" value="1"/>
</dbReference>
<sequence length="197" mass="21820">MTKYPQLNKDIQENDIKVIMRTNKGDMTFKLFPYIAPKTVENFVTHAKNGYYNGVTFHRVIEDFMVQGGDPTATGMGGESIYGSPFEDEFSEQAFNLYGALSMANAGPNTNGSQFFIVQMKEVPESMLSQLTDGGWPEPIVKAYADKGGTPWLDQRHSVFGQLIEGKATLEDIASTRVGAQDKPVHDVVIEDIEVVD</sequence>
<comment type="caution">
    <text evidence="8">The sequence shown here is derived from an EMBL/GenBank/DDBJ whole genome shotgun (WGS) entry which is preliminary data.</text>
</comment>
<dbReference type="Pfam" id="PF00160">
    <property type="entry name" value="Pro_isomerase"/>
    <property type="match status" value="1"/>
</dbReference>
<comment type="function">
    <text evidence="2 6">PPIases accelerate the folding of proteins. It catalyzes the cis-trans isomerization of proline imidic peptide bonds in oligopeptides.</text>
</comment>
<comment type="similarity">
    <text evidence="3 6">Belongs to the cyclophilin-type PPIase family.</text>
</comment>
<evidence type="ECO:0000256" key="2">
    <source>
        <dbReference type="ARBA" id="ARBA00002388"/>
    </source>
</evidence>
<dbReference type="Gene3D" id="2.40.100.10">
    <property type="entry name" value="Cyclophilin-like"/>
    <property type="match status" value="1"/>
</dbReference>
<evidence type="ECO:0000256" key="6">
    <source>
        <dbReference type="RuleBase" id="RU363019"/>
    </source>
</evidence>
<evidence type="ECO:0000313" key="9">
    <source>
        <dbReference type="Proteomes" id="UP001209553"/>
    </source>
</evidence>
<dbReference type="PANTHER" id="PTHR45625:SF4">
    <property type="entry name" value="PEPTIDYLPROLYL ISOMERASE DOMAIN AND WD REPEAT-CONTAINING PROTEIN 1"/>
    <property type="match status" value="1"/>
</dbReference>
<reference evidence="8 9" key="1">
    <citation type="journal article" date="2023" name="Int. J. Syst. Evol. Microbiol.">
        <title>Streptococcus sciuri sp. nov., Staphylococcus marylandisciuri sp. nov. and Staphylococcus americanisciuri sp. nov., isolated from faeces of eastern grey squirrel (Sciurus carolinensis).</title>
        <authorList>
            <person name="Volokhov D.V."/>
            <person name="Zagorodnyaya T.A."/>
            <person name="Furtak V.A."/>
            <person name="Nattanmai G."/>
            <person name="Randall L."/>
            <person name="Jose S."/>
            <person name="Gao Y."/>
            <person name="Eisenberg T."/>
            <person name="Delmonte P."/>
            <person name="Blom J."/>
            <person name="Mitchell K.K."/>
        </authorList>
    </citation>
    <scope>NUCLEOTIDE SEQUENCE [LARGE SCALE GENOMIC DNA]</scope>
    <source>
        <strain evidence="8 9">SQ8-PEA</strain>
    </source>
</reference>
<dbReference type="RefSeq" id="WP_262855369.1">
    <property type="nucleotide sequence ID" value="NZ_JAOPKZ010000006.1"/>
</dbReference>
<dbReference type="PRINTS" id="PR00153">
    <property type="entry name" value="CSAPPISMRASE"/>
</dbReference>
<dbReference type="PIRSF" id="PIRSF001467">
    <property type="entry name" value="Peptidylpro_ismrse"/>
    <property type="match status" value="1"/>
</dbReference>
<organism evidence="8 9">
    <name type="scientific">Staphylococcus marylandisciuri</name>
    <dbReference type="NCBI Taxonomy" id="2981529"/>
    <lineage>
        <taxon>Bacteria</taxon>
        <taxon>Bacillati</taxon>
        <taxon>Bacillota</taxon>
        <taxon>Bacilli</taxon>
        <taxon>Bacillales</taxon>
        <taxon>Staphylococcaceae</taxon>
        <taxon>Staphylococcus</taxon>
    </lineage>
</organism>
<evidence type="ECO:0000256" key="1">
    <source>
        <dbReference type="ARBA" id="ARBA00000971"/>
    </source>
</evidence>
<evidence type="ECO:0000256" key="4">
    <source>
        <dbReference type="ARBA" id="ARBA00023110"/>
    </source>
</evidence>
<evidence type="ECO:0000313" key="8">
    <source>
        <dbReference type="EMBL" id="MCU5745955.1"/>
    </source>
</evidence>
<dbReference type="PROSITE" id="PS00170">
    <property type="entry name" value="CSA_PPIASE_1"/>
    <property type="match status" value="1"/>
</dbReference>
<dbReference type="Proteomes" id="UP001209553">
    <property type="component" value="Unassembled WGS sequence"/>
</dbReference>
<feature type="domain" description="PPIase cyclophilin-type" evidence="7">
    <location>
        <begin position="25"/>
        <end position="195"/>
    </location>
</feature>
<proteinExistence type="inferred from homology"/>
<keyword evidence="4 6" id="KW-0697">Rotamase</keyword>
<accession>A0ABT2QPS2</accession>
<protein>
    <recommendedName>
        <fullName evidence="6">Peptidyl-prolyl cis-trans isomerase</fullName>
        <shortName evidence="6">PPIase</shortName>
        <ecNumber evidence="6">5.2.1.8</ecNumber>
    </recommendedName>
</protein>
<evidence type="ECO:0000259" key="7">
    <source>
        <dbReference type="PROSITE" id="PS50072"/>
    </source>
</evidence>
<dbReference type="SUPFAM" id="SSF50891">
    <property type="entry name" value="Cyclophilin-like"/>
    <property type="match status" value="1"/>
</dbReference>
<dbReference type="InterPro" id="IPR044666">
    <property type="entry name" value="Cyclophilin_A-like"/>
</dbReference>
<name>A0ABT2QPS2_9STAP</name>
<dbReference type="EMBL" id="JAOPKZ010000006">
    <property type="protein sequence ID" value="MCU5745955.1"/>
    <property type="molecule type" value="Genomic_DNA"/>
</dbReference>
<comment type="catalytic activity">
    <reaction evidence="1 6">
        <text>[protein]-peptidylproline (omega=180) = [protein]-peptidylproline (omega=0)</text>
        <dbReference type="Rhea" id="RHEA:16237"/>
        <dbReference type="Rhea" id="RHEA-COMP:10747"/>
        <dbReference type="Rhea" id="RHEA-COMP:10748"/>
        <dbReference type="ChEBI" id="CHEBI:83833"/>
        <dbReference type="ChEBI" id="CHEBI:83834"/>
        <dbReference type="EC" id="5.2.1.8"/>
    </reaction>
</comment>